<gene>
    <name evidence="1" type="primary">45.2</name>
</gene>
<protein>
    <submittedName>
        <fullName evidence="1">Uncharacterized protein</fullName>
    </submittedName>
</protein>
<keyword evidence="2" id="KW-1185">Reference proteome</keyword>
<reference evidence="1 2" key="1">
    <citation type="journal article" date="2001" name="J. Bacteriol.">
        <title>Phylogeny of the major head and tail genes of the wide-ranging T4-type bacteriophages.</title>
        <authorList>
            <person name="Tetart F."/>
            <person name="Desplats C."/>
            <person name="Kutateladze M."/>
            <person name="Monod C."/>
            <person name="Ackermann H.W."/>
            <person name="Krisch H.M."/>
        </authorList>
    </citation>
    <scope>NUCLEOTIDE SEQUENCE</scope>
</reference>
<dbReference type="KEGG" id="vg:2658069"/>
<dbReference type="OrthoDB" id="26624at10239"/>
<sequence length="58" mass="7004">MFDNINEVYPEVEFWVLSNKGIDHEIKVTYSQLVARFGEEHLTRIINNFDPHWLAWKL</sequence>
<organism evidence="1 2">
    <name type="scientific">Aeromonas phage Aeh1</name>
    <dbReference type="NCBI Taxonomy" id="2880362"/>
    <lineage>
        <taxon>Viruses</taxon>
        <taxon>Duplodnaviria</taxon>
        <taxon>Heunggongvirae</taxon>
        <taxon>Uroviricota</taxon>
        <taxon>Caudoviricetes</taxon>
        <taxon>Pantevenvirales</taxon>
        <taxon>Straboviridae</taxon>
        <taxon>Cinqassovirus</taxon>
        <taxon>Cinqassovirus aeh1</taxon>
    </lineage>
</organism>
<evidence type="ECO:0000313" key="2">
    <source>
        <dbReference type="Proteomes" id="UP000002555"/>
    </source>
</evidence>
<name>Q76Z68_9CAUD</name>
<proteinExistence type="predicted"/>
<dbReference type="RefSeq" id="NP_943901.1">
    <property type="nucleotide sequence ID" value="NC_005260.1"/>
</dbReference>
<dbReference type="Proteomes" id="UP000002555">
    <property type="component" value="Segment"/>
</dbReference>
<accession>Q76Z68</accession>
<dbReference type="EMBL" id="AY266303">
    <property type="protein sequence ID" value="AAQ17678.1"/>
    <property type="molecule type" value="Genomic_DNA"/>
</dbReference>
<evidence type="ECO:0000313" key="1">
    <source>
        <dbReference type="EMBL" id="AAQ17678.1"/>
    </source>
</evidence>